<dbReference type="Gene3D" id="3.20.20.70">
    <property type="entry name" value="Aldolase class I"/>
    <property type="match status" value="1"/>
</dbReference>
<dbReference type="InterPro" id="IPR013785">
    <property type="entry name" value="Aldolase_TIM"/>
</dbReference>
<organism evidence="3 4">
    <name type="scientific">Roseateles agri</name>
    <dbReference type="NCBI Taxonomy" id="3098619"/>
    <lineage>
        <taxon>Bacteria</taxon>
        <taxon>Pseudomonadati</taxon>
        <taxon>Pseudomonadota</taxon>
        <taxon>Betaproteobacteria</taxon>
        <taxon>Burkholderiales</taxon>
        <taxon>Sphaerotilaceae</taxon>
        <taxon>Roseateles</taxon>
    </lineage>
</organism>
<dbReference type="Proteomes" id="UP001285263">
    <property type="component" value="Unassembled WGS sequence"/>
</dbReference>
<dbReference type="EC" id="5.1.3.1" evidence="3"/>
<dbReference type="SUPFAM" id="SSF51366">
    <property type="entry name" value="Ribulose-phoshate binding barrel"/>
    <property type="match status" value="1"/>
</dbReference>
<evidence type="ECO:0000313" key="4">
    <source>
        <dbReference type="Proteomes" id="UP001285263"/>
    </source>
</evidence>
<evidence type="ECO:0000256" key="2">
    <source>
        <dbReference type="ARBA" id="ARBA00023235"/>
    </source>
</evidence>
<sequence length="232" mass="25412">MSRPEPDWFDRLPTDRPIAEFSTWSADALRLGEDLERVKPYVDLLHVDVADGHFAPSFLFFPDQVVRVRSVSAAPIHVHLMVSPEILMSQIDQFADAGADVITVHAESHNTAEAIERIRARGLMPGLVLQVETPVATLEPFLDRVQFITLLGTAIGVKGKGLHEEALNRLQEARALIARHAAGRRMVLIADGGIRHETVPKLREAGADGVVLGSLAFGDADLPARMKWLAAL</sequence>
<reference evidence="3 4" key="1">
    <citation type="submission" date="2023-11" db="EMBL/GenBank/DDBJ databases">
        <title>Paucibacter sp. nov., isolated from fresh soil in Korea.</title>
        <authorList>
            <person name="Le N.T.T."/>
        </authorList>
    </citation>
    <scope>NUCLEOTIDE SEQUENCE [LARGE SCALE GENOMIC DNA]</scope>
    <source>
        <strain evidence="3 4">R3-3</strain>
    </source>
</reference>
<dbReference type="RefSeq" id="WP_320425251.1">
    <property type="nucleotide sequence ID" value="NZ_JAXCLA010000007.1"/>
</dbReference>
<comment type="caution">
    <text evidence="3">The sequence shown here is derived from an EMBL/GenBank/DDBJ whole genome shotgun (WGS) entry which is preliminary data.</text>
</comment>
<dbReference type="PANTHER" id="PTHR11749">
    <property type="entry name" value="RIBULOSE-5-PHOSPHATE-3-EPIMERASE"/>
    <property type="match status" value="1"/>
</dbReference>
<keyword evidence="4" id="KW-1185">Reference proteome</keyword>
<dbReference type="GO" id="GO:0004750">
    <property type="term" value="F:D-ribulose-phosphate 3-epimerase activity"/>
    <property type="evidence" value="ECO:0007669"/>
    <property type="project" value="UniProtKB-EC"/>
</dbReference>
<evidence type="ECO:0000313" key="3">
    <source>
        <dbReference type="EMBL" id="MDY0747294.1"/>
    </source>
</evidence>
<keyword evidence="2 3" id="KW-0413">Isomerase</keyword>
<dbReference type="EMBL" id="JAXCLA010000007">
    <property type="protein sequence ID" value="MDY0747294.1"/>
    <property type="molecule type" value="Genomic_DNA"/>
</dbReference>
<accession>A0ABU5DMC2</accession>
<dbReference type="InterPro" id="IPR011060">
    <property type="entry name" value="RibuloseP-bd_barrel"/>
</dbReference>
<gene>
    <name evidence="3" type="ORF">SNE35_22500</name>
</gene>
<dbReference type="Pfam" id="PF00834">
    <property type="entry name" value="Ribul_P_3_epim"/>
    <property type="match status" value="1"/>
</dbReference>
<name>A0ABU5DMC2_9BURK</name>
<dbReference type="CDD" id="cd00429">
    <property type="entry name" value="RPE"/>
    <property type="match status" value="1"/>
</dbReference>
<dbReference type="InterPro" id="IPR000056">
    <property type="entry name" value="Ribul_P_3_epim-like"/>
</dbReference>
<protein>
    <submittedName>
        <fullName evidence="3">Ribulose-phosphate 3-epimerase</fullName>
        <ecNumber evidence="3">5.1.3.1</ecNumber>
    </submittedName>
</protein>
<evidence type="ECO:0000256" key="1">
    <source>
        <dbReference type="ARBA" id="ARBA00022723"/>
    </source>
</evidence>
<keyword evidence="1" id="KW-0479">Metal-binding</keyword>
<proteinExistence type="predicted"/>